<feature type="chain" id="PRO_5045628822" description="Fibronectin type-III domain-containing protein" evidence="3">
    <location>
        <begin position="38"/>
        <end position="599"/>
    </location>
</feature>
<dbReference type="Pfam" id="PF14741">
    <property type="entry name" value="GH114_assoc"/>
    <property type="match status" value="1"/>
</dbReference>
<proteinExistence type="predicted"/>
<dbReference type="RefSeq" id="WP_344661672.1">
    <property type="nucleotide sequence ID" value="NZ_BAAAQM010000058.1"/>
</dbReference>
<keyword evidence="1" id="KW-0326">Glycosidase</keyword>
<keyword evidence="6" id="KW-1185">Reference proteome</keyword>
<dbReference type="InterPro" id="IPR013785">
    <property type="entry name" value="Aldolase_TIM"/>
</dbReference>
<dbReference type="InterPro" id="IPR017853">
    <property type="entry name" value="GH"/>
</dbReference>
<dbReference type="Gene3D" id="3.20.20.70">
    <property type="entry name" value="Aldolase class I"/>
    <property type="match status" value="1"/>
</dbReference>
<protein>
    <recommendedName>
        <fullName evidence="4">Fibronectin type-III domain-containing protein</fullName>
    </recommendedName>
</protein>
<name>A0ABN2T1F8_9ACTN</name>
<evidence type="ECO:0000313" key="6">
    <source>
        <dbReference type="Proteomes" id="UP001499854"/>
    </source>
</evidence>
<keyword evidence="2" id="KW-0119">Carbohydrate metabolism</keyword>
<evidence type="ECO:0000256" key="2">
    <source>
        <dbReference type="ARBA" id="ARBA00023326"/>
    </source>
</evidence>
<dbReference type="InterPro" id="IPR004352">
    <property type="entry name" value="GH114_TIM-barrel"/>
</dbReference>
<keyword evidence="2" id="KW-0624">Polysaccharide degradation</keyword>
<dbReference type="Gene3D" id="2.60.40.10">
    <property type="entry name" value="Immunoglobulins"/>
    <property type="match status" value="1"/>
</dbReference>
<feature type="signal peptide" evidence="3">
    <location>
        <begin position="1"/>
        <end position="37"/>
    </location>
</feature>
<dbReference type="PROSITE" id="PS50853">
    <property type="entry name" value="FN3"/>
    <property type="match status" value="1"/>
</dbReference>
<sequence>MSHAHFLDARSSASPPLWRRRLTLALAAALGLGAAVAGVDAAHAATTTTLAPTAITTTAGVTGSGQSVANLAVQDQSGTTNTWTKYVEFSGSGSTPYAGYRAYTLPSSVSPASVTGLKVAANYRGPASATQTWTWSLYNWTTGTWSSIGTNAGAPDWGSWKLLTFDQTSGASAFVSGTGAIRVQLRANDTADSADVDYEAVTVTSGSGDTTAPSTPAGLAVTGTTASSASLSWTASTDDVGVAGYEVFQGGGASPVATVTSTSATVGGLTAATAYTFTVRAFDAAGNLSPASAPVTATTATSGGLWQPPLNSRWQYQLQGDAAYASTGGVDVDICTVPYTGGACVKPAVFDIDLYADANVAGNNTTLNTAAVAAIHANGAHAICYVDAGGIEKYRPDYQAAVDWDNAHNHQLIGKPYPGFPDESYANINNNVGQRDFLLQRMEARVSKCKQAGFDGVEFDVVNAYEDGQATTGWDISAATQITYNTALADLAHRYGMSVALKNDISQIPQLLSKFDYAINEQCIQYSECLSSQNGGYGYDQFTNAGKAVFQVEYTEKASGGGYTDQAPARCATANGYGFNSIHKNADATLFSQPYLPCR</sequence>
<dbReference type="SUPFAM" id="SSF51445">
    <property type="entry name" value="(Trans)glycosidases"/>
    <property type="match status" value="1"/>
</dbReference>
<feature type="domain" description="Fibronectin type-III" evidence="4">
    <location>
        <begin position="215"/>
        <end position="302"/>
    </location>
</feature>
<gene>
    <name evidence="5" type="ORF">GCM10009838_72200</name>
</gene>
<dbReference type="PANTHER" id="PTHR35273:SF2">
    <property type="entry name" value="ALPHA-GALACTOSIDASE"/>
    <property type="match status" value="1"/>
</dbReference>
<keyword evidence="3" id="KW-0732">Signal</keyword>
<organism evidence="5 6">
    <name type="scientific">Catenulispora subtropica</name>
    <dbReference type="NCBI Taxonomy" id="450798"/>
    <lineage>
        <taxon>Bacteria</taxon>
        <taxon>Bacillati</taxon>
        <taxon>Actinomycetota</taxon>
        <taxon>Actinomycetes</taxon>
        <taxon>Catenulisporales</taxon>
        <taxon>Catenulisporaceae</taxon>
        <taxon>Catenulispora</taxon>
    </lineage>
</organism>
<comment type="caution">
    <text evidence="5">The sequence shown here is derived from an EMBL/GenBank/DDBJ whole genome shotgun (WGS) entry which is preliminary data.</text>
</comment>
<keyword evidence="1" id="KW-0378">Hydrolase</keyword>
<accession>A0ABN2T1F8</accession>
<dbReference type="PANTHER" id="PTHR35273">
    <property type="entry name" value="ALPHA-1,4 POLYGALACTOSAMINIDASE, PUTATIVE (AFU_ORTHOLOGUE AFUA_3G07890)-RELATED"/>
    <property type="match status" value="1"/>
</dbReference>
<dbReference type="InterPro" id="IPR003961">
    <property type="entry name" value="FN3_dom"/>
</dbReference>
<evidence type="ECO:0000256" key="3">
    <source>
        <dbReference type="SAM" id="SignalP"/>
    </source>
</evidence>
<dbReference type="EMBL" id="BAAAQM010000058">
    <property type="protein sequence ID" value="GAA1996662.1"/>
    <property type="molecule type" value="Genomic_DNA"/>
</dbReference>
<reference evidence="5 6" key="1">
    <citation type="journal article" date="2019" name="Int. J. Syst. Evol. Microbiol.">
        <title>The Global Catalogue of Microorganisms (GCM) 10K type strain sequencing project: providing services to taxonomists for standard genome sequencing and annotation.</title>
        <authorList>
            <consortium name="The Broad Institute Genomics Platform"/>
            <consortium name="The Broad Institute Genome Sequencing Center for Infectious Disease"/>
            <person name="Wu L."/>
            <person name="Ma J."/>
        </authorList>
    </citation>
    <scope>NUCLEOTIDE SEQUENCE [LARGE SCALE GENOMIC DNA]</scope>
    <source>
        <strain evidence="5 6">JCM 16013</strain>
    </source>
</reference>
<dbReference type="InterPro" id="IPR036116">
    <property type="entry name" value="FN3_sf"/>
</dbReference>
<dbReference type="InterPro" id="IPR013783">
    <property type="entry name" value="Ig-like_fold"/>
</dbReference>
<evidence type="ECO:0000256" key="1">
    <source>
        <dbReference type="ARBA" id="ARBA00023295"/>
    </source>
</evidence>
<dbReference type="Proteomes" id="UP001499854">
    <property type="component" value="Unassembled WGS sequence"/>
</dbReference>
<dbReference type="SUPFAM" id="SSF49265">
    <property type="entry name" value="Fibronectin type III"/>
    <property type="match status" value="1"/>
</dbReference>
<dbReference type="Pfam" id="PF00041">
    <property type="entry name" value="fn3"/>
    <property type="match status" value="1"/>
</dbReference>
<evidence type="ECO:0000313" key="5">
    <source>
        <dbReference type="EMBL" id="GAA1996662.1"/>
    </source>
</evidence>
<dbReference type="SMART" id="SM00060">
    <property type="entry name" value="FN3"/>
    <property type="match status" value="1"/>
</dbReference>
<dbReference type="Pfam" id="PF03537">
    <property type="entry name" value="Glyco_hydro_114"/>
    <property type="match status" value="1"/>
</dbReference>
<dbReference type="InterPro" id="IPR049922">
    <property type="entry name" value="GH114_assoc"/>
</dbReference>
<evidence type="ECO:0000259" key="4">
    <source>
        <dbReference type="PROSITE" id="PS50853"/>
    </source>
</evidence>
<dbReference type="CDD" id="cd00063">
    <property type="entry name" value="FN3"/>
    <property type="match status" value="1"/>
</dbReference>